<gene>
    <name evidence="1" type="ORF">Egran_04664</name>
</gene>
<accession>A0A232LTS9</accession>
<proteinExistence type="predicted"/>
<sequence length="70" mass="7976">MGTKRSKHIDLRYHYTRETAALGIITIDGVSSLEIAADGFTKILNSDGFNRFLRYHFSFGESSLYNLFVL</sequence>
<dbReference type="Proteomes" id="UP000243515">
    <property type="component" value="Unassembled WGS sequence"/>
</dbReference>
<organism evidence="1 2">
    <name type="scientific">Elaphomyces granulatus</name>
    <dbReference type="NCBI Taxonomy" id="519963"/>
    <lineage>
        <taxon>Eukaryota</taxon>
        <taxon>Fungi</taxon>
        <taxon>Dikarya</taxon>
        <taxon>Ascomycota</taxon>
        <taxon>Pezizomycotina</taxon>
        <taxon>Eurotiomycetes</taxon>
        <taxon>Eurotiomycetidae</taxon>
        <taxon>Eurotiales</taxon>
        <taxon>Elaphomycetaceae</taxon>
        <taxon>Elaphomyces</taxon>
    </lineage>
</organism>
<reference evidence="1 2" key="1">
    <citation type="journal article" date="2015" name="Environ. Microbiol.">
        <title>Metagenome sequence of Elaphomyces granulatus from sporocarp tissue reveals Ascomycota ectomycorrhizal fingerprints of genome expansion and a Proteobacteria-rich microbiome.</title>
        <authorList>
            <person name="Quandt C.A."/>
            <person name="Kohler A."/>
            <person name="Hesse C.N."/>
            <person name="Sharpton T.J."/>
            <person name="Martin F."/>
            <person name="Spatafora J.W."/>
        </authorList>
    </citation>
    <scope>NUCLEOTIDE SEQUENCE [LARGE SCALE GENOMIC DNA]</scope>
    <source>
        <strain evidence="1 2">OSC145934</strain>
    </source>
</reference>
<name>A0A232LTS9_9EURO</name>
<dbReference type="EMBL" id="NPHW01004732">
    <property type="protein sequence ID" value="OXV07571.1"/>
    <property type="molecule type" value="Genomic_DNA"/>
</dbReference>
<evidence type="ECO:0008006" key="3">
    <source>
        <dbReference type="Google" id="ProtNLM"/>
    </source>
</evidence>
<comment type="caution">
    <text evidence="1">The sequence shown here is derived from an EMBL/GenBank/DDBJ whole genome shotgun (WGS) entry which is preliminary data.</text>
</comment>
<dbReference type="AlphaFoldDB" id="A0A232LTS9"/>
<dbReference type="OrthoDB" id="4496038at2759"/>
<evidence type="ECO:0000313" key="2">
    <source>
        <dbReference type="Proteomes" id="UP000243515"/>
    </source>
</evidence>
<keyword evidence="2" id="KW-1185">Reference proteome</keyword>
<evidence type="ECO:0000313" key="1">
    <source>
        <dbReference type="EMBL" id="OXV07571.1"/>
    </source>
</evidence>
<protein>
    <recommendedName>
        <fullName evidence="3">Reverse transcriptase Ty1/copia-type domain-containing protein</fullName>
    </recommendedName>
</protein>